<dbReference type="CDD" id="cd10551">
    <property type="entry name" value="PsrB"/>
    <property type="match status" value="1"/>
</dbReference>
<dbReference type="Gene3D" id="3.30.2070.10">
    <property type="entry name" value="Formate dehydrogenase/DMSO reductase"/>
    <property type="match status" value="1"/>
</dbReference>
<proteinExistence type="predicted"/>
<evidence type="ECO:0000313" key="2">
    <source>
        <dbReference type="EMBL" id="SCC00234.1"/>
    </source>
</evidence>
<organism evidence="2 3">
    <name type="scientific">Chitinophaga costaii</name>
    <dbReference type="NCBI Taxonomy" id="1335309"/>
    <lineage>
        <taxon>Bacteria</taxon>
        <taxon>Pseudomonadati</taxon>
        <taxon>Bacteroidota</taxon>
        <taxon>Chitinophagia</taxon>
        <taxon>Chitinophagales</taxon>
        <taxon>Chitinophagaceae</taxon>
        <taxon>Chitinophaga</taxon>
    </lineage>
</organism>
<dbReference type="SUPFAM" id="SSF53706">
    <property type="entry name" value="Formate dehydrogenase/DMSO reductase, domains 1-3"/>
    <property type="match status" value="1"/>
</dbReference>
<dbReference type="Gene3D" id="3.40.228.10">
    <property type="entry name" value="Dimethylsulfoxide Reductase, domain 2"/>
    <property type="match status" value="1"/>
</dbReference>
<name>A0A1C4B088_9BACT</name>
<sequence length="1013" mass="111110">MEQKKYWKGLEELHNTNSHKAAVENEFSGDLPFEESEGLLSAMTPRRDFLKYLGFTTAAATIAASCEIPVNKAIPYVNKPEEITPGVPNYYASTFAIDGEYVPIVVKTREGRPIKIEGNTLSKITEGATTARVQGAVLGLYDVARLRFPTIGGVEASWTDLDKQVGAALAGGPVVLLSNTISSPTTKKLIGEFLAKYPGSRHVSYDAVSYSGLLDASLVAYGKRVIPSYHFENAKVIVSLGADFIGTWLNPAEYGRQYAKTRKINPERPEMSKHYQFESMMSLTGANADERFTHKPSETNAVVLALYSAVGGSVSAPAITDTRLANGIKEAAKALLAAGGKALVVSGSNDVNVQTIVAAINDKIGANGSTIDWNITSNYREGNDAEMAALVSDMAAGNVGTLLVYNANPAYDYYNAAAFTDALKKVKTTVSFNDRRDETTILCKYAAPDHHFLESWSDTEGKTGHYSFTQPTISPLFKTRAFQDALLTWSGSTTIWSDYLKQEWLTRLGGQEAWDKTLQDGIIEPAATPLGGATFAGNVADAAGKLTAAKKGGQYELVLYEKVAIGNGRFANNPWLQEMPDPITRATWDNYACVSNTLAKKFSTELGDDYEVHSEKKVLKITANGKSVELPLVIVPGIHPDVIAIAVGYGRGKQEDVGKAAGERGANAYPFVTFNGKSFDYFATEATVENTGREFPIGMTQTHNSYEGRPIIKETTLEEFIKNPKEVNEDREEFAHYGASFRDDATIYPKGEFTYPGIKWGMSIDLNTCFGCGACTIACQSENNVSVVGKDQVVLGHEMHWIRIDRYFSGDENNPEVVFQPMLCQHCDNAPCENVCPVAATNHSSEGINQMAYNRCIGTRYCANNCPYKVRRFNWRDWNGADSFADNLYDVADMNDNITRMVLNPDVVMRSHGVMEKCSFCVQRLQDAKLSAKKAGRPLLDGEAKTACQTACSSDAIVFGNVNDQQSEIFKLRNVEQKERLYYVLEEVHTLPSINYLAKIRNKVAEPKATHEA</sequence>
<dbReference type="Gene3D" id="3.40.50.740">
    <property type="match status" value="1"/>
</dbReference>
<dbReference type="SUPFAM" id="SSF54862">
    <property type="entry name" value="4Fe-4S ferredoxins"/>
    <property type="match status" value="1"/>
</dbReference>
<keyword evidence="3" id="KW-1185">Reference proteome</keyword>
<dbReference type="InterPro" id="IPR017896">
    <property type="entry name" value="4Fe4S_Fe-S-bd"/>
</dbReference>
<dbReference type="PANTHER" id="PTHR42783">
    <property type="entry name" value="GLUTAMATE SYNTHASE [NADPH] SMALL CHAIN"/>
    <property type="match status" value="1"/>
</dbReference>
<dbReference type="Pfam" id="PF13247">
    <property type="entry name" value="Fer4_11"/>
    <property type="match status" value="1"/>
</dbReference>
<dbReference type="Gene3D" id="2.40.40.20">
    <property type="match status" value="1"/>
</dbReference>
<dbReference type="STRING" id="1335309.GA0116948_102365"/>
<reference evidence="2 3" key="1">
    <citation type="submission" date="2016-08" db="EMBL/GenBank/DDBJ databases">
        <authorList>
            <person name="Seilhamer J.J."/>
        </authorList>
    </citation>
    <scope>NUCLEOTIDE SEQUENCE [LARGE SCALE GENOMIC DNA]</scope>
    <source>
        <strain evidence="2 3">A37T2</strain>
    </source>
</reference>
<evidence type="ECO:0000259" key="1">
    <source>
        <dbReference type="PROSITE" id="PS51379"/>
    </source>
</evidence>
<gene>
    <name evidence="2" type="ORF">GA0116948_102365</name>
</gene>
<feature type="domain" description="4Fe-4S ferredoxin-type" evidence="1">
    <location>
        <begin position="760"/>
        <end position="790"/>
    </location>
</feature>
<evidence type="ECO:0000313" key="3">
    <source>
        <dbReference type="Proteomes" id="UP000242818"/>
    </source>
</evidence>
<dbReference type="AlphaFoldDB" id="A0A1C4B088"/>
<dbReference type="PANTHER" id="PTHR42783:SF3">
    <property type="entry name" value="GLUTAMATE SYNTHASE [NADPH] SMALL CHAIN-RELATED"/>
    <property type="match status" value="1"/>
</dbReference>
<accession>A0A1C4B088</accession>
<dbReference type="Proteomes" id="UP000242818">
    <property type="component" value="Unassembled WGS sequence"/>
</dbReference>
<dbReference type="InterPro" id="IPR030948">
    <property type="entry name" value="TAT_var_transloc_signal_dom"/>
</dbReference>
<feature type="domain" description="4Fe-4S ferredoxin-type" evidence="1">
    <location>
        <begin position="815"/>
        <end position="846"/>
    </location>
</feature>
<protein>
    <submittedName>
        <fullName evidence="2">Quinol:cytochrome c oxidoreductase iron-sulfur protein</fullName>
    </submittedName>
</protein>
<dbReference type="NCBIfam" id="TIGR04519">
    <property type="entry name" value="MoCo_extend_TAT"/>
    <property type="match status" value="1"/>
</dbReference>
<feature type="domain" description="4Fe-4S ferredoxin-type" evidence="1">
    <location>
        <begin position="847"/>
        <end position="876"/>
    </location>
</feature>
<dbReference type="EMBL" id="FMAR01000002">
    <property type="protein sequence ID" value="SCC00234.1"/>
    <property type="molecule type" value="Genomic_DNA"/>
</dbReference>
<dbReference type="OrthoDB" id="9779457at2"/>
<dbReference type="Gene3D" id="3.30.70.20">
    <property type="match status" value="2"/>
</dbReference>
<dbReference type="PROSITE" id="PS51379">
    <property type="entry name" value="4FE4S_FER_2"/>
    <property type="match status" value="3"/>
</dbReference>
<dbReference type="RefSeq" id="WP_089709485.1">
    <property type="nucleotide sequence ID" value="NZ_FMAR01000002.1"/>
</dbReference>
<dbReference type="CDD" id="cd02784">
    <property type="entry name" value="MopB_CT_PHLH"/>
    <property type="match status" value="1"/>
</dbReference>